<dbReference type="Pfam" id="PF02371">
    <property type="entry name" value="Transposase_20"/>
    <property type="match status" value="1"/>
</dbReference>
<proteinExistence type="predicted"/>
<evidence type="ECO:0000259" key="2">
    <source>
        <dbReference type="Pfam" id="PF02371"/>
    </source>
</evidence>
<keyword evidence="4" id="KW-1185">Reference proteome</keyword>
<dbReference type="PANTHER" id="PTHR33055:SF15">
    <property type="entry name" value="TRANSPOSASE-RELATED"/>
    <property type="match status" value="1"/>
</dbReference>
<comment type="caution">
    <text evidence="3">The sequence shown here is derived from an EMBL/GenBank/DDBJ whole genome shotgun (WGS) entry which is preliminary data.</text>
</comment>
<dbReference type="InterPro" id="IPR002525">
    <property type="entry name" value="Transp_IS110-like_N"/>
</dbReference>
<sequence>MESVITGMEPTGHYWLNLAQVLKEEQIKFVTVNPLHVKHSKELDDNSPTKNDVKDAKVIAKLVKDGRYAQPTIPQGVFAERRVAKKLRDLLNVDLQIVQGQVHNWIDRYFPEFCTVFKSWEGKAALHLLKLEALPHELVNYTDEELLNYLRQAVKRSIGMKKIQSLREAANRSIGIRQGAMMAKMELRSLIQKYELIQAKFEELDHTLDTLLQDIPGVDQMLDITGIGRDTVAGFFAEVGDLREYNHPRQITKLAGLSLKENTSGKHKGRTKLRNGVERNYEPYYFGHL</sequence>
<evidence type="ECO:0000313" key="3">
    <source>
        <dbReference type="EMBL" id="TCN18940.1"/>
    </source>
</evidence>
<evidence type="ECO:0000313" key="4">
    <source>
        <dbReference type="Proteomes" id="UP000295689"/>
    </source>
</evidence>
<dbReference type="AlphaFoldDB" id="A0A4V2RBZ2"/>
<protein>
    <submittedName>
        <fullName evidence="3">Transposase IS116/IS110/IS902 family protein</fullName>
    </submittedName>
</protein>
<dbReference type="PANTHER" id="PTHR33055">
    <property type="entry name" value="TRANSPOSASE FOR INSERTION SEQUENCE ELEMENT IS1111A"/>
    <property type="match status" value="1"/>
</dbReference>
<feature type="domain" description="Transposase IS110-like N-terminal" evidence="1">
    <location>
        <begin position="3"/>
        <end position="111"/>
    </location>
</feature>
<dbReference type="InterPro" id="IPR047650">
    <property type="entry name" value="Transpos_IS110"/>
</dbReference>
<feature type="domain" description="Transposase IS116/IS110/IS902 C-terminal" evidence="2">
    <location>
        <begin position="222"/>
        <end position="276"/>
    </location>
</feature>
<name>A0A4V2RBZ2_9BACI</name>
<reference evidence="3 4" key="1">
    <citation type="journal article" date="2015" name="Stand. Genomic Sci.">
        <title>Genomic Encyclopedia of Bacterial and Archaeal Type Strains, Phase III: the genomes of soil and plant-associated and newly described type strains.</title>
        <authorList>
            <person name="Whitman W.B."/>
            <person name="Woyke T."/>
            <person name="Klenk H.P."/>
            <person name="Zhou Y."/>
            <person name="Lilburn T.G."/>
            <person name="Beck B.J."/>
            <person name="De Vos P."/>
            <person name="Vandamme P."/>
            <person name="Eisen J.A."/>
            <person name="Garrity G."/>
            <person name="Hugenholtz P."/>
            <person name="Kyrpides N.C."/>
        </authorList>
    </citation>
    <scope>NUCLEOTIDE SEQUENCE [LARGE SCALE GENOMIC DNA]</scope>
    <source>
        <strain evidence="3 4">CV53</strain>
    </source>
</reference>
<evidence type="ECO:0000259" key="1">
    <source>
        <dbReference type="Pfam" id="PF01548"/>
    </source>
</evidence>
<organism evidence="3 4">
    <name type="scientific">Mesobacillus foraminis</name>
    <dbReference type="NCBI Taxonomy" id="279826"/>
    <lineage>
        <taxon>Bacteria</taxon>
        <taxon>Bacillati</taxon>
        <taxon>Bacillota</taxon>
        <taxon>Bacilli</taxon>
        <taxon>Bacillales</taxon>
        <taxon>Bacillaceae</taxon>
        <taxon>Mesobacillus</taxon>
    </lineage>
</organism>
<dbReference type="GO" id="GO:0006313">
    <property type="term" value="P:DNA transposition"/>
    <property type="evidence" value="ECO:0007669"/>
    <property type="project" value="InterPro"/>
</dbReference>
<dbReference type="Proteomes" id="UP000295689">
    <property type="component" value="Unassembled WGS sequence"/>
</dbReference>
<dbReference type="GO" id="GO:0003677">
    <property type="term" value="F:DNA binding"/>
    <property type="evidence" value="ECO:0007669"/>
    <property type="project" value="InterPro"/>
</dbReference>
<dbReference type="GO" id="GO:0004803">
    <property type="term" value="F:transposase activity"/>
    <property type="evidence" value="ECO:0007669"/>
    <property type="project" value="InterPro"/>
</dbReference>
<dbReference type="InterPro" id="IPR003346">
    <property type="entry name" value="Transposase_20"/>
</dbReference>
<dbReference type="Pfam" id="PF01548">
    <property type="entry name" value="DEDD_Tnp_IS110"/>
    <property type="match status" value="1"/>
</dbReference>
<gene>
    <name evidence="3" type="ORF">EV146_11827</name>
</gene>
<dbReference type="EMBL" id="SLVV01000018">
    <property type="protein sequence ID" value="TCN18940.1"/>
    <property type="molecule type" value="Genomic_DNA"/>
</dbReference>
<accession>A0A4V2RBZ2</accession>